<accession>A0A917QJA3</accession>
<evidence type="ECO:0000256" key="1">
    <source>
        <dbReference type="SAM" id="MobiDB-lite"/>
    </source>
</evidence>
<keyword evidence="3" id="KW-1185">Reference proteome</keyword>
<organism evidence="2 3">
    <name type="scientific">Salinarimonas ramus</name>
    <dbReference type="NCBI Taxonomy" id="690164"/>
    <lineage>
        <taxon>Bacteria</taxon>
        <taxon>Pseudomonadati</taxon>
        <taxon>Pseudomonadota</taxon>
        <taxon>Alphaproteobacteria</taxon>
        <taxon>Hyphomicrobiales</taxon>
        <taxon>Salinarimonadaceae</taxon>
        <taxon>Salinarimonas</taxon>
    </lineage>
</organism>
<gene>
    <name evidence="2" type="ORF">GCM10011322_45880</name>
</gene>
<feature type="compositionally biased region" description="Basic and acidic residues" evidence="1">
    <location>
        <begin position="154"/>
        <end position="167"/>
    </location>
</feature>
<proteinExistence type="predicted"/>
<dbReference type="AlphaFoldDB" id="A0A917QJA3"/>
<protein>
    <recommendedName>
        <fullName evidence="4">Cyclase dehydrase</fullName>
    </recommendedName>
</protein>
<evidence type="ECO:0000313" key="2">
    <source>
        <dbReference type="EMBL" id="GGK53880.1"/>
    </source>
</evidence>
<feature type="region of interest" description="Disordered" evidence="1">
    <location>
        <begin position="136"/>
        <end position="167"/>
    </location>
</feature>
<evidence type="ECO:0000313" key="3">
    <source>
        <dbReference type="Proteomes" id="UP000600449"/>
    </source>
</evidence>
<sequence length="167" mass="18021">MRYEPQGSPRRGHPDRETDRLARGLGLFSLALGLAEIAAPRAVARSVGLSGREGYVRACGAREVATGIALLAADDPMPWMWGRVVGDAVDLGLLASALDEGPQRRERAGLAMGAVAAVTLLDFAVAKTLSAEDRRPARPLKDYRRRRGFPRPPEAMRGEAREMAGVY</sequence>
<evidence type="ECO:0008006" key="4">
    <source>
        <dbReference type="Google" id="ProtNLM"/>
    </source>
</evidence>
<name>A0A917QJA3_9HYPH</name>
<dbReference type="Proteomes" id="UP000600449">
    <property type="component" value="Unassembled WGS sequence"/>
</dbReference>
<dbReference type="RefSeq" id="WP_188915617.1">
    <property type="nucleotide sequence ID" value="NZ_BMMF01000018.1"/>
</dbReference>
<dbReference type="EMBL" id="BMMF01000018">
    <property type="protein sequence ID" value="GGK53880.1"/>
    <property type="molecule type" value="Genomic_DNA"/>
</dbReference>
<reference evidence="2 3" key="1">
    <citation type="journal article" date="2014" name="Int. J. Syst. Evol. Microbiol.">
        <title>Complete genome sequence of Corynebacterium casei LMG S-19264T (=DSM 44701T), isolated from a smear-ripened cheese.</title>
        <authorList>
            <consortium name="US DOE Joint Genome Institute (JGI-PGF)"/>
            <person name="Walter F."/>
            <person name="Albersmeier A."/>
            <person name="Kalinowski J."/>
            <person name="Ruckert C."/>
        </authorList>
    </citation>
    <scope>NUCLEOTIDE SEQUENCE [LARGE SCALE GENOMIC DNA]</scope>
    <source>
        <strain evidence="2 3">CGMCC 1.9161</strain>
    </source>
</reference>
<comment type="caution">
    <text evidence="2">The sequence shown here is derived from an EMBL/GenBank/DDBJ whole genome shotgun (WGS) entry which is preliminary data.</text>
</comment>